<evidence type="ECO:0000313" key="3">
    <source>
        <dbReference type="WBParaSite" id="ALUE_0002294001-mRNA-1"/>
    </source>
</evidence>
<keyword evidence="1" id="KW-0732">Signal</keyword>
<feature type="signal peptide" evidence="1">
    <location>
        <begin position="1"/>
        <end position="22"/>
    </location>
</feature>
<keyword evidence="2" id="KW-1185">Reference proteome</keyword>
<accession>A0A0M3IW12</accession>
<proteinExistence type="predicted"/>
<dbReference type="Proteomes" id="UP000036681">
    <property type="component" value="Unplaced"/>
</dbReference>
<sequence>MICLAAMFSFTYCLYLSEFSRSCHVSVVTNAPFNAYPFNICFPEVWVKCLRSWSWLRIE</sequence>
<feature type="chain" id="PRO_5005657280" evidence="1">
    <location>
        <begin position="23"/>
        <end position="59"/>
    </location>
</feature>
<dbReference type="AlphaFoldDB" id="A0A0M3IW12"/>
<name>A0A0M3IW12_ASCLU</name>
<dbReference type="WBParaSite" id="ALUE_0002294001-mRNA-1">
    <property type="protein sequence ID" value="ALUE_0002294001-mRNA-1"/>
    <property type="gene ID" value="ALUE_0002294001"/>
</dbReference>
<organism evidence="2 3">
    <name type="scientific">Ascaris lumbricoides</name>
    <name type="common">Giant roundworm</name>
    <dbReference type="NCBI Taxonomy" id="6252"/>
    <lineage>
        <taxon>Eukaryota</taxon>
        <taxon>Metazoa</taxon>
        <taxon>Ecdysozoa</taxon>
        <taxon>Nematoda</taxon>
        <taxon>Chromadorea</taxon>
        <taxon>Rhabditida</taxon>
        <taxon>Spirurina</taxon>
        <taxon>Ascaridomorpha</taxon>
        <taxon>Ascaridoidea</taxon>
        <taxon>Ascarididae</taxon>
        <taxon>Ascaris</taxon>
    </lineage>
</organism>
<evidence type="ECO:0000256" key="1">
    <source>
        <dbReference type="SAM" id="SignalP"/>
    </source>
</evidence>
<evidence type="ECO:0000313" key="2">
    <source>
        <dbReference type="Proteomes" id="UP000036681"/>
    </source>
</evidence>
<reference evidence="3" key="1">
    <citation type="submission" date="2017-02" db="UniProtKB">
        <authorList>
            <consortium name="WormBaseParasite"/>
        </authorList>
    </citation>
    <scope>IDENTIFICATION</scope>
</reference>
<protein>
    <submittedName>
        <fullName evidence="3">Secreted protein</fullName>
    </submittedName>
</protein>